<dbReference type="EMBL" id="BK016018">
    <property type="protein sequence ID" value="DAF89952.1"/>
    <property type="molecule type" value="Genomic_DNA"/>
</dbReference>
<evidence type="ECO:0000313" key="1">
    <source>
        <dbReference type="EMBL" id="DAF89952.1"/>
    </source>
</evidence>
<sequence length="72" mass="8325">MGIPSFRERRAHIPILQNHTHIRNQYPPCQAIRRDICFLYLPPNIRSFFSNRLVKCAKGCGKAASKTSERRG</sequence>
<proteinExistence type="predicted"/>
<name>A0A8S5U647_9CAUD</name>
<organism evidence="1">
    <name type="scientific">Siphoviridae sp. ctwHj1</name>
    <dbReference type="NCBI Taxonomy" id="2825727"/>
    <lineage>
        <taxon>Viruses</taxon>
        <taxon>Duplodnaviria</taxon>
        <taxon>Heunggongvirae</taxon>
        <taxon>Uroviricota</taxon>
        <taxon>Caudoviricetes</taxon>
    </lineage>
</organism>
<accession>A0A8S5U647</accession>
<protein>
    <submittedName>
        <fullName evidence="1">Uncharacterized protein</fullName>
    </submittedName>
</protein>
<reference evidence="1" key="1">
    <citation type="journal article" date="2021" name="Proc. Natl. Acad. Sci. U.S.A.">
        <title>A Catalog of Tens of Thousands of Viruses from Human Metagenomes Reveals Hidden Associations with Chronic Diseases.</title>
        <authorList>
            <person name="Tisza M.J."/>
            <person name="Buck C.B."/>
        </authorList>
    </citation>
    <scope>NUCLEOTIDE SEQUENCE</scope>
    <source>
        <strain evidence="1">CtwHj1</strain>
    </source>
</reference>